<dbReference type="GO" id="GO:0050660">
    <property type="term" value="F:flavin adenine dinucleotide binding"/>
    <property type="evidence" value="ECO:0007669"/>
    <property type="project" value="InterPro"/>
</dbReference>
<comment type="subunit">
    <text evidence="3">Heterodimer of an alpha and a beta subunit.</text>
</comment>
<keyword evidence="7" id="KW-1185">Reference proteome</keyword>
<gene>
    <name evidence="6" type="ORF">RI129_000752</name>
</gene>
<dbReference type="InterPro" id="IPR029035">
    <property type="entry name" value="DHS-like_NAD/FAD-binding_dom"/>
</dbReference>
<keyword evidence="3 4" id="KW-0274">FAD</keyword>
<sequence length="340" mass="36814">MLKFFKQLLFPWNASPKLIRRETSVLVVAEHNTIELKPTTLNTIETAKKIDGHVTVLVPGTNSLSVAKYISTRQGVARVLTAETVAHNGFPEENLAETILATQKKFDMTHIFASSSKLGNSVLPRVAAKLDVPAVTSIVDIKDSDTFVRPIYAGNAFMTLKLMDSVKVVTVKEKSSGKLTQSAVDVPIEPAPTGENEHLLPKYHKTKWMKPKLPALGDAAIVICGGRGLQTAENFNKLYDLCYMLNAAMGATKSAVDVGLAPRDIQIGQFGVRVAPCVYIGIGVSGEPYHIAAIKESKTIVAINNDPSAPIFNVADYGLVMDLFDAIPTIKRLISNVVCN</sequence>
<comment type="caution">
    <text evidence="6">The sequence shown here is derived from an EMBL/GenBank/DDBJ whole genome shotgun (WGS) entry which is preliminary data.</text>
</comment>
<dbReference type="SMART" id="SM00893">
    <property type="entry name" value="ETF"/>
    <property type="match status" value="1"/>
</dbReference>
<dbReference type="InterPro" id="IPR014729">
    <property type="entry name" value="Rossmann-like_a/b/a_fold"/>
</dbReference>
<protein>
    <recommendedName>
        <fullName evidence="3">Electron transfer flavoprotein subunit alpha</fullName>
        <shortName evidence="3">Alpha-ETF</shortName>
    </recommendedName>
</protein>
<dbReference type="GO" id="GO:0009055">
    <property type="term" value="F:electron transfer activity"/>
    <property type="evidence" value="ECO:0007669"/>
    <property type="project" value="InterPro"/>
</dbReference>
<evidence type="ECO:0000313" key="7">
    <source>
        <dbReference type="Proteomes" id="UP001329430"/>
    </source>
</evidence>
<dbReference type="Gene3D" id="3.40.50.1220">
    <property type="entry name" value="TPP-binding domain"/>
    <property type="match status" value="1"/>
</dbReference>
<dbReference type="InterPro" id="IPR014731">
    <property type="entry name" value="ETF_asu_C"/>
</dbReference>
<evidence type="ECO:0000256" key="1">
    <source>
        <dbReference type="ARBA" id="ARBA00004305"/>
    </source>
</evidence>
<evidence type="ECO:0000256" key="2">
    <source>
        <dbReference type="ARBA" id="ARBA00005817"/>
    </source>
</evidence>
<dbReference type="InterPro" id="IPR014730">
    <property type="entry name" value="ETF_a/b_N"/>
</dbReference>
<dbReference type="EMBL" id="JAVRBK010000001">
    <property type="protein sequence ID" value="KAK5649723.1"/>
    <property type="molecule type" value="Genomic_DNA"/>
</dbReference>
<dbReference type="Pfam" id="PF01012">
    <property type="entry name" value="ETF"/>
    <property type="match status" value="1"/>
</dbReference>
<dbReference type="InterPro" id="IPR001308">
    <property type="entry name" value="ETF_a/FixB"/>
</dbReference>
<evidence type="ECO:0000313" key="6">
    <source>
        <dbReference type="EMBL" id="KAK5649723.1"/>
    </source>
</evidence>
<comment type="cofactor">
    <cofactor evidence="3 4">
        <name>FAD</name>
        <dbReference type="ChEBI" id="CHEBI:57692"/>
    </cofactor>
    <text evidence="3 4">Binds 1 FAD per dimer.</text>
</comment>
<evidence type="ECO:0000256" key="4">
    <source>
        <dbReference type="PIRSR" id="PIRSR000089-1"/>
    </source>
</evidence>
<keyword evidence="3" id="KW-0496">Mitochondrion</keyword>
<organism evidence="6 7">
    <name type="scientific">Pyrocoelia pectoralis</name>
    <dbReference type="NCBI Taxonomy" id="417401"/>
    <lineage>
        <taxon>Eukaryota</taxon>
        <taxon>Metazoa</taxon>
        <taxon>Ecdysozoa</taxon>
        <taxon>Arthropoda</taxon>
        <taxon>Hexapoda</taxon>
        <taxon>Insecta</taxon>
        <taxon>Pterygota</taxon>
        <taxon>Neoptera</taxon>
        <taxon>Endopterygota</taxon>
        <taxon>Coleoptera</taxon>
        <taxon>Polyphaga</taxon>
        <taxon>Elateriformia</taxon>
        <taxon>Elateroidea</taxon>
        <taxon>Lampyridae</taxon>
        <taxon>Lampyrinae</taxon>
        <taxon>Pyrocoelia</taxon>
    </lineage>
</organism>
<dbReference type="PANTHER" id="PTHR43153:SF1">
    <property type="entry name" value="ELECTRON TRANSFER FLAVOPROTEIN SUBUNIT ALPHA, MITOCHONDRIAL"/>
    <property type="match status" value="1"/>
</dbReference>
<dbReference type="CDD" id="cd01715">
    <property type="entry name" value="ETF_alpha"/>
    <property type="match status" value="1"/>
</dbReference>
<keyword evidence="3" id="KW-0285">Flavoprotein</keyword>
<dbReference type="Proteomes" id="UP001329430">
    <property type="component" value="Chromosome 1"/>
</dbReference>
<evidence type="ECO:0000256" key="3">
    <source>
        <dbReference type="PIRNR" id="PIRNR000089"/>
    </source>
</evidence>
<reference evidence="6 7" key="1">
    <citation type="journal article" date="2024" name="Insects">
        <title>An Improved Chromosome-Level Genome Assembly of the Firefly Pyrocoelia pectoralis.</title>
        <authorList>
            <person name="Fu X."/>
            <person name="Meyer-Rochow V.B."/>
            <person name="Ballantyne L."/>
            <person name="Zhu X."/>
        </authorList>
    </citation>
    <scope>NUCLEOTIDE SEQUENCE [LARGE SCALE GENOMIC DNA]</scope>
    <source>
        <strain evidence="6">XCY_ONT2</strain>
    </source>
</reference>
<name>A0AAN7VUX7_9COLE</name>
<evidence type="ECO:0000259" key="5">
    <source>
        <dbReference type="SMART" id="SM00893"/>
    </source>
</evidence>
<comment type="subcellular location">
    <subcellularLocation>
        <location evidence="1 3">Mitochondrion matrix</location>
    </subcellularLocation>
</comment>
<comment type="function">
    <text evidence="3">The electron transfer flavoprotein serves as a specific electron acceptor for several dehydrogenases, including five acyl-CoA dehydrogenases, glutaryl-CoA and sarcosine dehydrogenase. It transfers the electrons to the main mitochondrial respiratory chain via ETF-ubiquinone oxidoreductase (ETF dehydrogenase).</text>
</comment>
<proteinExistence type="inferred from homology"/>
<keyword evidence="3" id="KW-0813">Transport</keyword>
<keyword evidence="3" id="KW-0249">Electron transport</keyword>
<comment type="similarity">
    <text evidence="2 3">Belongs to the ETF alpha-subunit/FixB family.</text>
</comment>
<dbReference type="PIRSF" id="PIRSF000089">
    <property type="entry name" value="Electra_flavoP_a"/>
    <property type="match status" value="1"/>
</dbReference>
<feature type="binding site" evidence="4">
    <location>
        <begin position="283"/>
        <end position="290"/>
    </location>
    <ligand>
        <name>FAD</name>
        <dbReference type="ChEBI" id="CHEBI:57692"/>
    </ligand>
</feature>
<dbReference type="InterPro" id="IPR033947">
    <property type="entry name" value="ETF_alpha_N"/>
</dbReference>
<dbReference type="SUPFAM" id="SSF52402">
    <property type="entry name" value="Adenine nucleotide alpha hydrolases-like"/>
    <property type="match status" value="1"/>
</dbReference>
<dbReference type="SUPFAM" id="SSF52467">
    <property type="entry name" value="DHS-like NAD/FAD-binding domain"/>
    <property type="match status" value="1"/>
</dbReference>
<dbReference type="Pfam" id="PF00766">
    <property type="entry name" value="ETF_alpha"/>
    <property type="match status" value="1"/>
</dbReference>
<dbReference type="Gene3D" id="3.40.50.620">
    <property type="entry name" value="HUPs"/>
    <property type="match status" value="1"/>
</dbReference>
<dbReference type="AlphaFoldDB" id="A0AAN7VUX7"/>
<feature type="domain" description="Electron transfer flavoprotein alpha/beta-subunit N-terminal" evidence="5">
    <location>
        <begin position="25"/>
        <end position="197"/>
    </location>
</feature>
<feature type="binding site" evidence="4">
    <location>
        <position position="304"/>
    </location>
    <ligand>
        <name>FAD</name>
        <dbReference type="ChEBI" id="CHEBI:57692"/>
    </ligand>
</feature>
<dbReference type="GO" id="GO:0005759">
    <property type="term" value="C:mitochondrial matrix"/>
    <property type="evidence" value="ECO:0007669"/>
    <property type="project" value="UniProtKB-SubCell"/>
</dbReference>
<feature type="binding site" evidence="4">
    <location>
        <position position="227"/>
    </location>
    <ligand>
        <name>FAD</name>
        <dbReference type="ChEBI" id="CHEBI:57692"/>
    </ligand>
</feature>
<dbReference type="PANTHER" id="PTHR43153">
    <property type="entry name" value="ELECTRON TRANSFER FLAVOPROTEIN ALPHA"/>
    <property type="match status" value="1"/>
</dbReference>
<accession>A0AAN7VUX7</accession>
<dbReference type="GO" id="GO:0033539">
    <property type="term" value="P:fatty acid beta-oxidation using acyl-CoA dehydrogenase"/>
    <property type="evidence" value="ECO:0007669"/>
    <property type="project" value="TreeGrafter"/>
</dbReference>